<dbReference type="AlphaFoldDB" id="S7Q272"/>
<organism evidence="1 2">
    <name type="scientific">Gloeophyllum trabeum (strain ATCC 11539 / FP-39264 / Madison 617)</name>
    <name type="common">Brown rot fungus</name>
    <dbReference type="NCBI Taxonomy" id="670483"/>
    <lineage>
        <taxon>Eukaryota</taxon>
        <taxon>Fungi</taxon>
        <taxon>Dikarya</taxon>
        <taxon>Basidiomycota</taxon>
        <taxon>Agaricomycotina</taxon>
        <taxon>Agaricomycetes</taxon>
        <taxon>Gloeophyllales</taxon>
        <taxon>Gloeophyllaceae</taxon>
        <taxon>Gloeophyllum</taxon>
    </lineage>
</organism>
<feature type="non-terminal residue" evidence="1">
    <location>
        <position position="1"/>
    </location>
</feature>
<name>S7Q272_GLOTA</name>
<protein>
    <submittedName>
        <fullName evidence="1">Uncharacterized protein</fullName>
    </submittedName>
</protein>
<dbReference type="OMA" id="CICALPE"/>
<dbReference type="HOGENOM" id="CLU_1906938_0_0_1"/>
<sequence>LVLSREEAAESSRGTLQPHKITTSAFLVAGLELEEDQQHLRLYVTQQKDLLHSSKAKADLQDTRNKLQYHIDLWHSEQHVYMLFVSSQLLDANSSGTAEGLDFDDVNKQQEDDDSICTHSEHQPLWLPSCVSN</sequence>
<accession>S7Q272</accession>
<dbReference type="RefSeq" id="XP_007867242.1">
    <property type="nucleotide sequence ID" value="XM_007869051.1"/>
</dbReference>
<proteinExistence type="predicted"/>
<gene>
    <name evidence="1" type="ORF">GLOTRDRAFT_44444</name>
</gene>
<evidence type="ECO:0000313" key="1">
    <source>
        <dbReference type="EMBL" id="EPQ54121.1"/>
    </source>
</evidence>
<dbReference type="KEGG" id="gtr:GLOTRDRAFT_44444"/>
<reference evidence="1 2" key="1">
    <citation type="journal article" date="2012" name="Science">
        <title>The Paleozoic origin of enzymatic lignin decomposition reconstructed from 31 fungal genomes.</title>
        <authorList>
            <person name="Floudas D."/>
            <person name="Binder M."/>
            <person name="Riley R."/>
            <person name="Barry K."/>
            <person name="Blanchette R.A."/>
            <person name="Henrissat B."/>
            <person name="Martinez A.T."/>
            <person name="Otillar R."/>
            <person name="Spatafora J.W."/>
            <person name="Yadav J.S."/>
            <person name="Aerts A."/>
            <person name="Benoit I."/>
            <person name="Boyd A."/>
            <person name="Carlson A."/>
            <person name="Copeland A."/>
            <person name="Coutinho P.M."/>
            <person name="de Vries R.P."/>
            <person name="Ferreira P."/>
            <person name="Findley K."/>
            <person name="Foster B."/>
            <person name="Gaskell J."/>
            <person name="Glotzer D."/>
            <person name="Gorecki P."/>
            <person name="Heitman J."/>
            <person name="Hesse C."/>
            <person name="Hori C."/>
            <person name="Igarashi K."/>
            <person name="Jurgens J.A."/>
            <person name="Kallen N."/>
            <person name="Kersten P."/>
            <person name="Kohler A."/>
            <person name="Kuees U."/>
            <person name="Kumar T.K.A."/>
            <person name="Kuo A."/>
            <person name="LaButti K."/>
            <person name="Larrondo L.F."/>
            <person name="Lindquist E."/>
            <person name="Ling A."/>
            <person name="Lombard V."/>
            <person name="Lucas S."/>
            <person name="Lundell T."/>
            <person name="Martin R."/>
            <person name="McLaughlin D.J."/>
            <person name="Morgenstern I."/>
            <person name="Morin E."/>
            <person name="Murat C."/>
            <person name="Nagy L.G."/>
            <person name="Nolan M."/>
            <person name="Ohm R.A."/>
            <person name="Patyshakuliyeva A."/>
            <person name="Rokas A."/>
            <person name="Ruiz-Duenas F.J."/>
            <person name="Sabat G."/>
            <person name="Salamov A."/>
            <person name="Samejima M."/>
            <person name="Schmutz J."/>
            <person name="Slot J.C."/>
            <person name="St John F."/>
            <person name="Stenlid J."/>
            <person name="Sun H."/>
            <person name="Sun S."/>
            <person name="Syed K."/>
            <person name="Tsang A."/>
            <person name="Wiebenga A."/>
            <person name="Young D."/>
            <person name="Pisabarro A."/>
            <person name="Eastwood D.C."/>
            <person name="Martin F."/>
            <person name="Cullen D."/>
            <person name="Grigoriev I.V."/>
            <person name="Hibbett D.S."/>
        </authorList>
    </citation>
    <scope>NUCLEOTIDE SEQUENCE [LARGE SCALE GENOMIC DNA]</scope>
    <source>
        <strain evidence="1 2">ATCC 11539</strain>
    </source>
</reference>
<dbReference type="EMBL" id="KB469304">
    <property type="protein sequence ID" value="EPQ54121.1"/>
    <property type="molecule type" value="Genomic_DNA"/>
</dbReference>
<dbReference type="Proteomes" id="UP000030669">
    <property type="component" value="Unassembled WGS sequence"/>
</dbReference>
<dbReference type="GeneID" id="19306276"/>
<dbReference type="OrthoDB" id="3257768at2759"/>
<keyword evidence="2" id="KW-1185">Reference proteome</keyword>
<evidence type="ECO:0000313" key="2">
    <source>
        <dbReference type="Proteomes" id="UP000030669"/>
    </source>
</evidence>